<dbReference type="EMBL" id="CP059893">
    <property type="protein sequence ID" value="QNJ89988.1"/>
    <property type="molecule type" value="Genomic_DNA"/>
</dbReference>
<evidence type="ECO:0000313" key="1">
    <source>
        <dbReference type="EMBL" id="QNJ89988.1"/>
    </source>
</evidence>
<accession>A0A7G8P6M2</accession>
<sequence>MATTEESESVGGALVRELSEKILDQDEKTATTLRLKRSTLKRLKAQEQRWKTSMSLITERALDPVLQELEKAAPPDQSGDGDG</sequence>
<keyword evidence="1" id="KW-0614">Plasmid</keyword>
<organism evidence="1 2">
    <name type="scientific">Mycolicibacterium fluoranthenivorans</name>
    <dbReference type="NCBI Taxonomy" id="258505"/>
    <lineage>
        <taxon>Bacteria</taxon>
        <taxon>Bacillati</taxon>
        <taxon>Actinomycetota</taxon>
        <taxon>Actinomycetes</taxon>
        <taxon>Mycobacteriales</taxon>
        <taxon>Mycobacteriaceae</taxon>
        <taxon>Mycolicibacterium</taxon>
    </lineage>
</organism>
<evidence type="ECO:0000313" key="2">
    <source>
        <dbReference type="Proteomes" id="UP000515498"/>
    </source>
</evidence>
<gene>
    <name evidence="1" type="ORF">HZU40_00585</name>
</gene>
<dbReference type="AlphaFoldDB" id="A0A7G8P6M2"/>
<geneLocation type="plasmid" evidence="1 2">
    <name>unnamed2</name>
</geneLocation>
<protein>
    <submittedName>
        <fullName evidence="1">Uncharacterized protein</fullName>
    </submittedName>
</protein>
<dbReference type="KEGG" id="mflu:HZU40_00585"/>
<dbReference type="Proteomes" id="UP000515498">
    <property type="component" value="Plasmid unnamed2"/>
</dbReference>
<name>A0A7G8P6M2_9MYCO</name>
<reference evidence="1 2" key="1">
    <citation type="submission" date="2020-07" db="EMBL/GenBank/DDBJ databases">
        <title>Draft genome sequence of four isobutane-metabolizing strains capable of cometabolically degrading diverse ether contaminants.</title>
        <authorList>
            <person name="Chen W."/>
            <person name="Faulkner N."/>
            <person name="Smith C."/>
            <person name="Hyman M."/>
        </authorList>
    </citation>
    <scope>NUCLEOTIDE SEQUENCE [LARGE SCALE GENOMIC DNA]</scope>
    <source>
        <strain evidence="1 2">2A</strain>
        <plasmid evidence="1 2">unnamed2</plasmid>
    </source>
</reference>
<dbReference type="RefSeq" id="WP_187095140.1">
    <property type="nucleotide sequence ID" value="NZ_CP059893.1"/>
</dbReference>
<proteinExistence type="predicted"/>